<dbReference type="CDD" id="cd06223">
    <property type="entry name" value="PRTases_typeI"/>
    <property type="match status" value="1"/>
</dbReference>
<evidence type="ECO:0000313" key="4">
    <source>
        <dbReference type="Proteomes" id="UP001314796"/>
    </source>
</evidence>
<dbReference type="PANTHER" id="PTHR47505:SF1">
    <property type="entry name" value="DNA UTILIZATION PROTEIN YHGH"/>
    <property type="match status" value="1"/>
</dbReference>
<feature type="domain" description="Phosphoribosyltransferase" evidence="2">
    <location>
        <begin position="167"/>
        <end position="229"/>
    </location>
</feature>
<comment type="similarity">
    <text evidence="1">Belongs to the ComF/GntX family.</text>
</comment>
<reference evidence="3 4" key="1">
    <citation type="submission" date="2021-01" db="EMBL/GenBank/DDBJ databases">
        <title>Genomic Encyclopedia of Type Strains, Phase IV (KMG-IV): sequencing the most valuable type-strain genomes for metagenomic binning, comparative biology and taxonomic classification.</title>
        <authorList>
            <person name="Goeker M."/>
        </authorList>
    </citation>
    <scope>NUCLEOTIDE SEQUENCE [LARGE SCALE GENOMIC DNA]</scope>
    <source>
        <strain evidence="3 4">DSM 25890</strain>
    </source>
</reference>
<name>A0ABS2NQZ1_9FIRM</name>
<evidence type="ECO:0000256" key="1">
    <source>
        <dbReference type="ARBA" id="ARBA00008007"/>
    </source>
</evidence>
<comment type="caution">
    <text evidence="3">The sequence shown here is derived from an EMBL/GenBank/DDBJ whole genome shotgun (WGS) entry which is preliminary data.</text>
</comment>
<sequence>MSKNMKEYYEAFWGLIFPSNCSCIICKENTKTVQYGICVNCIEKNSFIKKGRWLQTAAFEEGYSCRIFSVVEYQGQIRKLIYRLKYKQETYLARELGKMMGDFIEREGLAADFIVPVPLHKSREKERGFNQATLLAKYVSESIGIPYKDRCLVRNKKTSVMHQLSKSQRRQNVLGAFSVERPAELIGQDIILLDDIFTTGATIEACIRTLLEAGVASIKVVAFARGKIEKSIGGEDWKDSDNDELSMYNEL</sequence>
<organism evidence="3 4">
    <name type="scientific">Alkaliphilus hydrothermalis</name>
    <dbReference type="NCBI Taxonomy" id="1482730"/>
    <lineage>
        <taxon>Bacteria</taxon>
        <taxon>Bacillati</taxon>
        <taxon>Bacillota</taxon>
        <taxon>Clostridia</taxon>
        <taxon>Peptostreptococcales</taxon>
        <taxon>Natronincolaceae</taxon>
        <taxon>Alkaliphilus</taxon>
    </lineage>
</organism>
<protein>
    <submittedName>
        <fullName evidence="3">ComF family protein</fullName>
    </submittedName>
</protein>
<accession>A0ABS2NQZ1</accession>
<evidence type="ECO:0000259" key="2">
    <source>
        <dbReference type="Pfam" id="PF00156"/>
    </source>
</evidence>
<dbReference type="Proteomes" id="UP001314796">
    <property type="component" value="Unassembled WGS sequence"/>
</dbReference>
<dbReference type="SUPFAM" id="SSF53271">
    <property type="entry name" value="PRTase-like"/>
    <property type="match status" value="1"/>
</dbReference>
<dbReference type="Gene3D" id="3.40.50.2020">
    <property type="match status" value="1"/>
</dbReference>
<dbReference type="InterPro" id="IPR029057">
    <property type="entry name" value="PRTase-like"/>
</dbReference>
<proteinExistence type="inferred from homology"/>
<gene>
    <name evidence="3" type="ORF">JOC73_001934</name>
</gene>
<evidence type="ECO:0000313" key="3">
    <source>
        <dbReference type="EMBL" id="MBM7615364.1"/>
    </source>
</evidence>
<dbReference type="PANTHER" id="PTHR47505">
    <property type="entry name" value="DNA UTILIZATION PROTEIN YHGH"/>
    <property type="match status" value="1"/>
</dbReference>
<dbReference type="EMBL" id="JAFBEE010000012">
    <property type="protein sequence ID" value="MBM7615364.1"/>
    <property type="molecule type" value="Genomic_DNA"/>
</dbReference>
<dbReference type="InterPro" id="IPR051910">
    <property type="entry name" value="ComF/GntX_DNA_util-trans"/>
</dbReference>
<dbReference type="Pfam" id="PF00156">
    <property type="entry name" value="Pribosyltran"/>
    <property type="match status" value="1"/>
</dbReference>
<keyword evidence="4" id="KW-1185">Reference proteome</keyword>
<dbReference type="InterPro" id="IPR000836">
    <property type="entry name" value="PRTase_dom"/>
</dbReference>